<sequence>MKIYKAALIGYGGMAGHHEKVMRVDYDRMKLKGVFDLDQRRMDVAAKQGYYTYSSKEELLSDPEIDVVIIATTNEAHKELALEALAAGKHVICEKPVTITSAELEEIMEAAKHSRGIFTIDQNRRTNKDFVLMRRQVESGIIGKPYVIESRVEGSRGMPSGWRTMKHLGGGMMLDWGVHLIDQIMYMIPEKVTNVFCKMYSIEYPEVDDNFRMTMTFESGLTAHIEVSTNNYITHPRWYVLGETGTLVVDDWSCNGKVVRCIDKENVWEEEIVYTKAGPTKTMAPRNPNSTETILLSEPTDVIDNLTVVYNQLLDCVEGKAELTIKPAEALRVMKVMEAAFQSHETGDAIHTNI</sequence>
<feature type="domain" description="GFO/IDH/MocA-like oxidoreductase" evidence="4">
    <location>
        <begin position="131"/>
        <end position="247"/>
    </location>
</feature>
<evidence type="ECO:0000256" key="2">
    <source>
        <dbReference type="ARBA" id="ARBA00023002"/>
    </source>
</evidence>
<dbReference type="InterPro" id="IPR055170">
    <property type="entry name" value="GFO_IDH_MocA-like_dom"/>
</dbReference>
<dbReference type="InterPro" id="IPR000683">
    <property type="entry name" value="Gfo/Idh/MocA-like_OxRdtase_N"/>
</dbReference>
<dbReference type="InterPro" id="IPR051317">
    <property type="entry name" value="Gfo/Idh/MocA_oxidoreduct"/>
</dbReference>
<dbReference type="Gene3D" id="3.30.360.10">
    <property type="entry name" value="Dihydrodipicolinate Reductase, domain 2"/>
    <property type="match status" value="1"/>
</dbReference>
<dbReference type="GO" id="GO:0000166">
    <property type="term" value="F:nucleotide binding"/>
    <property type="evidence" value="ECO:0007669"/>
    <property type="project" value="InterPro"/>
</dbReference>
<dbReference type="InterPro" id="IPR036291">
    <property type="entry name" value="NAD(P)-bd_dom_sf"/>
</dbReference>
<dbReference type="RefSeq" id="WP_226391451.1">
    <property type="nucleotide sequence ID" value="NZ_JADCKB010000001.1"/>
</dbReference>
<protein>
    <submittedName>
        <fullName evidence="5">Gfo/Idh/MocA family oxidoreductase</fullName>
    </submittedName>
</protein>
<accession>A0A9D5M1J9</accession>
<reference evidence="5" key="1">
    <citation type="submission" date="2020-10" db="EMBL/GenBank/DDBJ databases">
        <title>ChiBAC.</title>
        <authorList>
            <person name="Zenner C."/>
            <person name="Hitch T.C.A."/>
            <person name="Clavel T."/>
        </authorList>
    </citation>
    <scope>NUCLEOTIDE SEQUENCE</scope>
    <source>
        <strain evidence="5">DSM 107454</strain>
    </source>
</reference>
<dbReference type="EMBL" id="JADCKB010000001">
    <property type="protein sequence ID" value="MBE5038885.1"/>
    <property type="molecule type" value="Genomic_DNA"/>
</dbReference>
<keyword evidence="6" id="KW-1185">Reference proteome</keyword>
<dbReference type="PANTHER" id="PTHR43708">
    <property type="entry name" value="CONSERVED EXPRESSED OXIDOREDUCTASE (EUROFUNG)"/>
    <property type="match status" value="1"/>
</dbReference>
<organism evidence="5 6">
    <name type="scientific">Ructibacterium gallinarum</name>
    <dbReference type="NCBI Taxonomy" id="2779355"/>
    <lineage>
        <taxon>Bacteria</taxon>
        <taxon>Bacillati</taxon>
        <taxon>Bacillota</taxon>
        <taxon>Clostridia</taxon>
        <taxon>Eubacteriales</taxon>
        <taxon>Oscillospiraceae</taxon>
        <taxon>Ructibacterium</taxon>
    </lineage>
</organism>
<evidence type="ECO:0000256" key="1">
    <source>
        <dbReference type="ARBA" id="ARBA00010928"/>
    </source>
</evidence>
<proteinExistence type="inferred from homology"/>
<evidence type="ECO:0000313" key="6">
    <source>
        <dbReference type="Proteomes" id="UP000806542"/>
    </source>
</evidence>
<feature type="domain" description="Gfo/Idh/MocA-like oxidoreductase N-terminal" evidence="3">
    <location>
        <begin position="5"/>
        <end position="119"/>
    </location>
</feature>
<dbReference type="SUPFAM" id="SSF51735">
    <property type="entry name" value="NAD(P)-binding Rossmann-fold domains"/>
    <property type="match status" value="1"/>
</dbReference>
<gene>
    <name evidence="5" type="ORF">INF28_00190</name>
</gene>
<dbReference type="Gene3D" id="3.40.50.720">
    <property type="entry name" value="NAD(P)-binding Rossmann-like Domain"/>
    <property type="match status" value="1"/>
</dbReference>
<dbReference type="SUPFAM" id="SSF55347">
    <property type="entry name" value="Glyceraldehyde-3-phosphate dehydrogenase-like, C-terminal domain"/>
    <property type="match status" value="1"/>
</dbReference>
<dbReference type="Pfam" id="PF01408">
    <property type="entry name" value="GFO_IDH_MocA"/>
    <property type="match status" value="1"/>
</dbReference>
<dbReference type="GO" id="GO:0016491">
    <property type="term" value="F:oxidoreductase activity"/>
    <property type="evidence" value="ECO:0007669"/>
    <property type="project" value="UniProtKB-KW"/>
</dbReference>
<dbReference type="Pfam" id="PF22725">
    <property type="entry name" value="GFO_IDH_MocA_C3"/>
    <property type="match status" value="1"/>
</dbReference>
<dbReference type="Proteomes" id="UP000806542">
    <property type="component" value="Unassembled WGS sequence"/>
</dbReference>
<evidence type="ECO:0000313" key="5">
    <source>
        <dbReference type="EMBL" id="MBE5038885.1"/>
    </source>
</evidence>
<name>A0A9D5M1J9_9FIRM</name>
<dbReference type="AlphaFoldDB" id="A0A9D5M1J9"/>
<dbReference type="PANTHER" id="PTHR43708:SF5">
    <property type="entry name" value="CONSERVED EXPRESSED OXIDOREDUCTASE (EUROFUNG)-RELATED"/>
    <property type="match status" value="1"/>
</dbReference>
<comment type="caution">
    <text evidence="5">The sequence shown here is derived from an EMBL/GenBank/DDBJ whole genome shotgun (WGS) entry which is preliminary data.</text>
</comment>
<evidence type="ECO:0000259" key="4">
    <source>
        <dbReference type="Pfam" id="PF22725"/>
    </source>
</evidence>
<evidence type="ECO:0000259" key="3">
    <source>
        <dbReference type="Pfam" id="PF01408"/>
    </source>
</evidence>
<keyword evidence="2" id="KW-0560">Oxidoreductase</keyword>
<comment type="similarity">
    <text evidence="1">Belongs to the Gfo/Idh/MocA family.</text>
</comment>